<protein>
    <submittedName>
        <fullName evidence="3">PepSY domain-containing protein</fullName>
    </submittedName>
</protein>
<dbReference type="RefSeq" id="WP_197961822.1">
    <property type="nucleotide sequence ID" value="NZ_JACCHP010000015.1"/>
</dbReference>
<organism evidence="3 4">
    <name type="scientific">Bradyrhizobium agreste</name>
    <dbReference type="NCBI Taxonomy" id="2751811"/>
    <lineage>
        <taxon>Bacteria</taxon>
        <taxon>Pseudomonadati</taxon>
        <taxon>Pseudomonadota</taxon>
        <taxon>Alphaproteobacteria</taxon>
        <taxon>Hyphomicrobiales</taxon>
        <taxon>Nitrobacteraceae</taxon>
        <taxon>Bradyrhizobium</taxon>
    </lineage>
</organism>
<evidence type="ECO:0000256" key="1">
    <source>
        <dbReference type="SAM" id="SignalP"/>
    </source>
</evidence>
<dbReference type="Gene3D" id="3.10.450.40">
    <property type="match status" value="1"/>
</dbReference>
<sequence>MSKKHLLALLMWSATLTATDASADVQNSADANGRSVTAQSETEEAAIRRVLSVFRTTQVPLSRVMTIAEQLHQGSKTADISFELAVPPVYRVRTVRNGHVWENAIDANTGSITGKEVASSLKELDRDDLANIIALKWIRRELSDAVQVAEKAAAGSALAGGLMRQDGRLSFVVVVAAGDHLKEVMLEPPKLGKQVSSHR</sequence>
<keyword evidence="4" id="KW-1185">Reference proteome</keyword>
<reference evidence="3 4" key="1">
    <citation type="submission" date="2020-07" db="EMBL/GenBank/DDBJ databases">
        <title>Bradyrhizobium diversity isolated from nodules of indigenous legumes of Western Australia.</title>
        <authorList>
            <person name="Klepa M.S."/>
        </authorList>
    </citation>
    <scope>NUCLEOTIDE SEQUENCE [LARGE SCALE GENOMIC DNA]</scope>
    <source>
        <strain evidence="3 4">CNPSo 4010</strain>
    </source>
</reference>
<feature type="domain" description="PepSY" evidence="2">
    <location>
        <begin position="59"/>
        <end position="116"/>
    </location>
</feature>
<keyword evidence="1" id="KW-0732">Signal</keyword>
<accession>A0ABS0PU78</accession>
<evidence type="ECO:0000313" key="3">
    <source>
        <dbReference type="EMBL" id="MBH5400660.1"/>
    </source>
</evidence>
<dbReference type="Pfam" id="PF03413">
    <property type="entry name" value="PepSY"/>
    <property type="match status" value="1"/>
</dbReference>
<feature type="chain" id="PRO_5045250689" evidence="1">
    <location>
        <begin position="24"/>
        <end position="199"/>
    </location>
</feature>
<dbReference type="Proteomes" id="UP000807370">
    <property type="component" value="Unassembled WGS sequence"/>
</dbReference>
<gene>
    <name evidence="3" type="ORF">HZZ13_23100</name>
</gene>
<evidence type="ECO:0000313" key="4">
    <source>
        <dbReference type="Proteomes" id="UP000807370"/>
    </source>
</evidence>
<name>A0ABS0PU78_9BRAD</name>
<evidence type="ECO:0000259" key="2">
    <source>
        <dbReference type="Pfam" id="PF03413"/>
    </source>
</evidence>
<dbReference type="InterPro" id="IPR025711">
    <property type="entry name" value="PepSY"/>
</dbReference>
<dbReference type="EMBL" id="JACCHP010000015">
    <property type="protein sequence ID" value="MBH5400660.1"/>
    <property type="molecule type" value="Genomic_DNA"/>
</dbReference>
<comment type="caution">
    <text evidence="3">The sequence shown here is derived from an EMBL/GenBank/DDBJ whole genome shotgun (WGS) entry which is preliminary data.</text>
</comment>
<proteinExistence type="predicted"/>
<feature type="signal peptide" evidence="1">
    <location>
        <begin position="1"/>
        <end position="23"/>
    </location>
</feature>